<dbReference type="NCBIfam" id="TIGR00188">
    <property type="entry name" value="rnpA"/>
    <property type="match status" value="1"/>
</dbReference>
<dbReference type="GO" id="GO:0000049">
    <property type="term" value="F:tRNA binding"/>
    <property type="evidence" value="ECO:0007669"/>
    <property type="project" value="InterPro"/>
</dbReference>
<evidence type="ECO:0000256" key="2">
    <source>
        <dbReference type="ARBA" id="ARBA00022722"/>
    </source>
</evidence>
<feature type="non-terminal residue" evidence="6">
    <location>
        <position position="114"/>
    </location>
</feature>
<name>A0A383CZJ1_9ZZZZ</name>
<evidence type="ECO:0000313" key="6">
    <source>
        <dbReference type="EMBL" id="SVE37591.1"/>
    </source>
</evidence>
<keyword evidence="1" id="KW-0819">tRNA processing</keyword>
<dbReference type="InterPro" id="IPR000100">
    <property type="entry name" value="RNase_P"/>
</dbReference>
<protein>
    <submittedName>
        <fullName evidence="6">Uncharacterized protein</fullName>
    </submittedName>
</protein>
<gene>
    <name evidence="6" type="ORF">METZ01_LOCUS490445</name>
</gene>
<dbReference type="GO" id="GO:0042781">
    <property type="term" value="F:3'-tRNA processing endoribonuclease activity"/>
    <property type="evidence" value="ECO:0007669"/>
    <property type="project" value="TreeGrafter"/>
</dbReference>
<sequence>MQIRHRLTTSKQFSQVHREGLSIANRLLVVRVLANGLDHSRFGFLVSKRTGNAVVRNRVKRRLREVVRLTPVKPGWDAVFIARRGINQANFQQLKQAAENLLRRTQLAEYEKLA</sequence>
<dbReference type="Gene3D" id="3.30.230.10">
    <property type="match status" value="1"/>
</dbReference>
<dbReference type="EMBL" id="UINC01213009">
    <property type="protein sequence ID" value="SVE37591.1"/>
    <property type="molecule type" value="Genomic_DNA"/>
</dbReference>
<organism evidence="6">
    <name type="scientific">marine metagenome</name>
    <dbReference type="NCBI Taxonomy" id="408172"/>
    <lineage>
        <taxon>unclassified sequences</taxon>
        <taxon>metagenomes</taxon>
        <taxon>ecological metagenomes</taxon>
    </lineage>
</organism>
<proteinExistence type="inferred from homology"/>
<evidence type="ECO:0000256" key="1">
    <source>
        <dbReference type="ARBA" id="ARBA00022694"/>
    </source>
</evidence>
<dbReference type="GO" id="GO:0004526">
    <property type="term" value="F:ribonuclease P activity"/>
    <property type="evidence" value="ECO:0007669"/>
    <property type="project" value="InterPro"/>
</dbReference>
<dbReference type="PANTHER" id="PTHR33992">
    <property type="entry name" value="RIBONUCLEASE P PROTEIN COMPONENT"/>
    <property type="match status" value="1"/>
</dbReference>
<accession>A0A383CZJ1</accession>
<dbReference type="InterPro" id="IPR014721">
    <property type="entry name" value="Ribsml_uS5_D2-typ_fold_subgr"/>
</dbReference>
<keyword evidence="2" id="KW-0540">Nuclease</keyword>
<keyword evidence="4" id="KW-0378">Hydrolase</keyword>
<evidence type="ECO:0000256" key="3">
    <source>
        <dbReference type="ARBA" id="ARBA00022759"/>
    </source>
</evidence>
<evidence type="ECO:0000256" key="4">
    <source>
        <dbReference type="ARBA" id="ARBA00022801"/>
    </source>
</evidence>
<dbReference type="GO" id="GO:0030677">
    <property type="term" value="C:ribonuclease P complex"/>
    <property type="evidence" value="ECO:0007669"/>
    <property type="project" value="TreeGrafter"/>
</dbReference>
<keyword evidence="5" id="KW-0694">RNA-binding</keyword>
<dbReference type="SUPFAM" id="SSF54211">
    <property type="entry name" value="Ribosomal protein S5 domain 2-like"/>
    <property type="match status" value="1"/>
</dbReference>
<keyword evidence="3" id="KW-0255">Endonuclease</keyword>
<evidence type="ECO:0000256" key="5">
    <source>
        <dbReference type="ARBA" id="ARBA00022884"/>
    </source>
</evidence>
<dbReference type="Pfam" id="PF00825">
    <property type="entry name" value="Ribonuclease_P"/>
    <property type="match status" value="1"/>
</dbReference>
<dbReference type="InterPro" id="IPR020568">
    <property type="entry name" value="Ribosomal_Su5_D2-typ_SF"/>
</dbReference>
<dbReference type="AlphaFoldDB" id="A0A383CZJ1"/>
<reference evidence="6" key="1">
    <citation type="submission" date="2018-05" db="EMBL/GenBank/DDBJ databases">
        <authorList>
            <person name="Lanie J.A."/>
            <person name="Ng W.-L."/>
            <person name="Kazmierczak K.M."/>
            <person name="Andrzejewski T.M."/>
            <person name="Davidsen T.M."/>
            <person name="Wayne K.J."/>
            <person name="Tettelin H."/>
            <person name="Glass J.I."/>
            <person name="Rusch D."/>
            <person name="Podicherti R."/>
            <person name="Tsui H.-C.T."/>
            <person name="Winkler M.E."/>
        </authorList>
    </citation>
    <scope>NUCLEOTIDE SEQUENCE</scope>
</reference>
<dbReference type="HAMAP" id="MF_00227">
    <property type="entry name" value="RNase_P"/>
    <property type="match status" value="1"/>
</dbReference>
<dbReference type="PANTHER" id="PTHR33992:SF1">
    <property type="entry name" value="RIBONUCLEASE P PROTEIN COMPONENT"/>
    <property type="match status" value="1"/>
</dbReference>